<keyword evidence="3" id="KW-1185">Reference proteome</keyword>
<name>A0A9N8ZJ09_9GLOM</name>
<proteinExistence type="predicted"/>
<evidence type="ECO:0000313" key="2">
    <source>
        <dbReference type="EMBL" id="CAG8497439.1"/>
    </source>
</evidence>
<comment type="caution">
    <text evidence="2">The sequence shown here is derived from an EMBL/GenBank/DDBJ whole genome shotgun (WGS) entry which is preliminary data.</text>
</comment>
<gene>
    <name evidence="2" type="ORF">DERYTH_LOCUS2723</name>
</gene>
<protein>
    <submittedName>
        <fullName evidence="2">13558_t:CDS:1</fullName>
    </submittedName>
</protein>
<sequence>MKRVGYGKRNVGKRISQRKRYVGEKGMSGKENVRKRDVRKRSSLI</sequence>
<feature type="compositionally biased region" description="Basic residues" evidence="1">
    <location>
        <begin position="1"/>
        <end position="20"/>
    </location>
</feature>
<feature type="region of interest" description="Disordered" evidence="1">
    <location>
        <begin position="1"/>
        <end position="45"/>
    </location>
</feature>
<accession>A0A9N8ZJ09</accession>
<feature type="compositionally biased region" description="Basic and acidic residues" evidence="1">
    <location>
        <begin position="21"/>
        <end position="35"/>
    </location>
</feature>
<organism evidence="2 3">
    <name type="scientific">Dentiscutata erythropus</name>
    <dbReference type="NCBI Taxonomy" id="1348616"/>
    <lineage>
        <taxon>Eukaryota</taxon>
        <taxon>Fungi</taxon>
        <taxon>Fungi incertae sedis</taxon>
        <taxon>Mucoromycota</taxon>
        <taxon>Glomeromycotina</taxon>
        <taxon>Glomeromycetes</taxon>
        <taxon>Diversisporales</taxon>
        <taxon>Gigasporaceae</taxon>
        <taxon>Dentiscutata</taxon>
    </lineage>
</organism>
<evidence type="ECO:0000256" key="1">
    <source>
        <dbReference type="SAM" id="MobiDB-lite"/>
    </source>
</evidence>
<reference evidence="2" key="1">
    <citation type="submission" date="2021-06" db="EMBL/GenBank/DDBJ databases">
        <authorList>
            <person name="Kallberg Y."/>
            <person name="Tangrot J."/>
            <person name="Rosling A."/>
        </authorList>
    </citation>
    <scope>NUCLEOTIDE SEQUENCE</scope>
    <source>
        <strain evidence="2">MA453B</strain>
    </source>
</reference>
<evidence type="ECO:0000313" key="3">
    <source>
        <dbReference type="Proteomes" id="UP000789405"/>
    </source>
</evidence>
<dbReference type="Proteomes" id="UP000789405">
    <property type="component" value="Unassembled WGS sequence"/>
</dbReference>
<dbReference type="AlphaFoldDB" id="A0A9N8ZJ09"/>
<feature type="compositionally biased region" description="Basic residues" evidence="1">
    <location>
        <begin position="36"/>
        <end position="45"/>
    </location>
</feature>
<dbReference type="EMBL" id="CAJVPY010000895">
    <property type="protein sequence ID" value="CAG8497439.1"/>
    <property type="molecule type" value="Genomic_DNA"/>
</dbReference>